<dbReference type="PANTHER" id="PTHR37941:SF1">
    <property type="entry name" value="FUMARASE E-RELATED"/>
    <property type="match status" value="1"/>
</dbReference>
<dbReference type="InterPro" id="IPR038026">
    <property type="entry name" value="MtlR-like_sf"/>
</dbReference>
<comment type="caution">
    <text evidence="2">The sequence shown here is derived from an EMBL/GenBank/DDBJ whole genome shotgun (WGS) entry which is preliminary data.</text>
</comment>
<sequence>MTDDTEGNRWKEWMEEFQSESDRACAVLGPAFLDDQLRELLKSFLVDDQRVADLFASSMGPLASFSSRIEMAFALGFLAPREVRDLNLIRKVRNEFAHQLAGTSFVSPKVVSWCSELAQCDVFSWTKDTLSSRNRFVLSIVMLANWISIRRLGIQNTRRTVQREPKHQKAKLGNLPSLP</sequence>
<evidence type="ECO:0000256" key="1">
    <source>
        <dbReference type="SAM" id="MobiDB-lite"/>
    </source>
</evidence>
<feature type="region of interest" description="Disordered" evidence="1">
    <location>
        <begin position="159"/>
        <end position="179"/>
    </location>
</feature>
<evidence type="ECO:0000313" key="3">
    <source>
        <dbReference type="Proteomes" id="UP000317122"/>
    </source>
</evidence>
<reference evidence="2 3" key="1">
    <citation type="journal article" date="2015" name="Stand. Genomic Sci.">
        <title>Genomic Encyclopedia of Bacterial and Archaeal Type Strains, Phase III: the genomes of soil and plant-associated and newly described type strains.</title>
        <authorList>
            <person name="Whitman W.B."/>
            <person name="Woyke T."/>
            <person name="Klenk H.P."/>
            <person name="Zhou Y."/>
            <person name="Lilburn T.G."/>
            <person name="Beck B.J."/>
            <person name="De Vos P."/>
            <person name="Vandamme P."/>
            <person name="Eisen J.A."/>
            <person name="Garrity G."/>
            <person name="Hugenholtz P."/>
            <person name="Kyrpides N.C."/>
        </authorList>
    </citation>
    <scope>NUCLEOTIDE SEQUENCE [LARGE SCALE GENOMIC DNA]</scope>
    <source>
        <strain evidence="2 3">CGMCC 1.2546</strain>
    </source>
</reference>
<protein>
    <submittedName>
        <fullName evidence="2">Mannitol repressor</fullName>
    </submittedName>
</protein>
<accession>A0A562NLZ6</accession>
<evidence type="ECO:0000313" key="2">
    <source>
        <dbReference type="EMBL" id="TWI33001.1"/>
    </source>
</evidence>
<organism evidence="2 3">
    <name type="scientific">Mesorhizobium tianshanense</name>
    <dbReference type="NCBI Taxonomy" id="39844"/>
    <lineage>
        <taxon>Bacteria</taxon>
        <taxon>Pseudomonadati</taxon>
        <taxon>Pseudomonadota</taxon>
        <taxon>Alphaproteobacteria</taxon>
        <taxon>Hyphomicrobiales</taxon>
        <taxon>Phyllobacteriaceae</taxon>
        <taxon>Mesorhizobium</taxon>
    </lineage>
</organism>
<dbReference type="SUPFAM" id="SSF158668">
    <property type="entry name" value="MtlR-like"/>
    <property type="match status" value="1"/>
</dbReference>
<gene>
    <name evidence="2" type="ORF">IQ26_04210</name>
</gene>
<proteinExistence type="predicted"/>
<dbReference type="EMBL" id="VLKT01000027">
    <property type="protein sequence ID" value="TWI33001.1"/>
    <property type="molecule type" value="Genomic_DNA"/>
</dbReference>
<dbReference type="OrthoDB" id="291822at2"/>
<dbReference type="Proteomes" id="UP000317122">
    <property type="component" value="Unassembled WGS sequence"/>
</dbReference>
<dbReference type="PANTHER" id="PTHR37941">
    <property type="entry name" value="FUMARASE E-RELATED"/>
    <property type="match status" value="1"/>
</dbReference>
<dbReference type="InterPro" id="IPR007761">
    <property type="entry name" value="MtlR-like"/>
</dbReference>
<dbReference type="RefSeq" id="WP_145720272.1">
    <property type="nucleotide sequence ID" value="NZ_BSPF01000014.1"/>
</dbReference>
<dbReference type="AlphaFoldDB" id="A0A562NLZ6"/>
<keyword evidence="3" id="KW-1185">Reference proteome</keyword>
<dbReference type="Pfam" id="PF05068">
    <property type="entry name" value="MtlR"/>
    <property type="match status" value="1"/>
</dbReference>
<name>A0A562NLZ6_9HYPH</name>
<dbReference type="GO" id="GO:0045892">
    <property type="term" value="P:negative regulation of DNA-templated transcription"/>
    <property type="evidence" value="ECO:0007669"/>
    <property type="project" value="TreeGrafter"/>
</dbReference>
<dbReference type="Gene3D" id="1.20.120.330">
    <property type="entry name" value="Nucleotidyltransferases domain 2"/>
    <property type="match status" value="1"/>
</dbReference>